<dbReference type="AlphaFoldDB" id="A0A4U6VA01"/>
<dbReference type="InterPro" id="IPR009631">
    <property type="entry name" value="CGLD27-like"/>
</dbReference>
<proteinExistence type="predicted"/>
<accession>A0A4U6VA01</accession>
<keyword evidence="2" id="KW-1133">Transmembrane helix</keyword>
<sequence>MAASFSSPPLHARLLPLPPPQNPCPAVPASGARRAARPRPRRQRCLATPPSRNGSFSSPDTEWCPVPPEQRPVNEYEALASSLPFSWAAGDLRVYCSRLALTGAAFALFVGLPVAAFGGRGGAGGDAVHLALGATGSGILAVTLAVVRMYLGWAYVGNRLLSATVEYEETGWYDGQERPPHMPLWPHGLSRPLIILRTCSLGH</sequence>
<dbReference type="EMBL" id="CM016554">
    <property type="protein sequence ID" value="TKW26151.1"/>
    <property type="molecule type" value="Genomic_DNA"/>
</dbReference>
<feature type="transmembrane region" description="Helical" evidence="2">
    <location>
        <begin position="99"/>
        <end position="118"/>
    </location>
</feature>
<dbReference type="Proteomes" id="UP000298652">
    <property type="component" value="Chromosome 3"/>
</dbReference>
<evidence type="ECO:0000256" key="1">
    <source>
        <dbReference type="SAM" id="MobiDB-lite"/>
    </source>
</evidence>
<keyword evidence="4" id="KW-1185">Reference proteome</keyword>
<dbReference type="Gramene" id="TKW26151">
    <property type="protein sequence ID" value="TKW26151"/>
    <property type="gene ID" value="SEVIR_3G167700v2"/>
</dbReference>
<keyword evidence="2" id="KW-0472">Membrane</keyword>
<dbReference type="PANTHER" id="PTHR34214">
    <property type="match status" value="1"/>
</dbReference>
<feature type="region of interest" description="Disordered" evidence="1">
    <location>
        <begin position="1"/>
        <end position="64"/>
    </location>
</feature>
<evidence type="ECO:0000313" key="4">
    <source>
        <dbReference type="Proteomes" id="UP000298652"/>
    </source>
</evidence>
<gene>
    <name evidence="3" type="ORF">SEVIR_3G167700v2</name>
</gene>
<evidence type="ECO:0000256" key="2">
    <source>
        <dbReference type="SAM" id="Phobius"/>
    </source>
</evidence>
<protein>
    <recommendedName>
        <fullName evidence="5">DUF1230 family protein</fullName>
    </recommendedName>
</protein>
<evidence type="ECO:0008006" key="5">
    <source>
        <dbReference type="Google" id="ProtNLM"/>
    </source>
</evidence>
<evidence type="ECO:0000313" key="3">
    <source>
        <dbReference type="EMBL" id="TKW26151.1"/>
    </source>
</evidence>
<feature type="transmembrane region" description="Helical" evidence="2">
    <location>
        <begin position="130"/>
        <end position="151"/>
    </location>
</feature>
<name>A0A4U6VA01_SETVI</name>
<dbReference type="PANTHER" id="PTHR34214:SF1">
    <property type="entry name" value="DUF1230 FAMILY PROTEIN"/>
    <property type="match status" value="1"/>
</dbReference>
<organism evidence="3 4">
    <name type="scientific">Setaria viridis</name>
    <name type="common">Green bristlegrass</name>
    <name type="synonym">Setaria italica subsp. viridis</name>
    <dbReference type="NCBI Taxonomy" id="4556"/>
    <lineage>
        <taxon>Eukaryota</taxon>
        <taxon>Viridiplantae</taxon>
        <taxon>Streptophyta</taxon>
        <taxon>Embryophyta</taxon>
        <taxon>Tracheophyta</taxon>
        <taxon>Spermatophyta</taxon>
        <taxon>Magnoliopsida</taxon>
        <taxon>Liliopsida</taxon>
        <taxon>Poales</taxon>
        <taxon>Poaceae</taxon>
        <taxon>PACMAD clade</taxon>
        <taxon>Panicoideae</taxon>
        <taxon>Panicodae</taxon>
        <taxon>Paniceae</taxon>
        <taxon>Cenchrinae</taxon>
        <taxon>Setaria</taxon>
    </lineage>
</organism>
<feature type="compositionally biased region" description="Basic residues" evidence="1">
    <location>
        <begin position="34"/>
        <end position="44"/>
    </location>
</feature>
<feature type="compositionally biased region" description="Polar residues" evidence="1">
    <location>
        <begin position="50"/>
        <end position="60"/>
    </location>
</feature>
<feature type="compositionally biased region" description="Pro residues" evidence="1">
    <location>
        <begin position="16"/>
        <end position="26"/>
    </location>
</feature>
<keyword evidence="2" id="KW-0812">Transmembrane</keyword>
<reference evidence="3" key="1">
    <citation type="submission" date="2019-03" db="EMBL/GenBank/DDBJ databases">
        <title>WGS assembly of Setaria viridis.</title>
        <authorList>
            <person name="Huang P."/>
            <person name="Jenkins J."/>
            <person name="Grimwood J."/>
            <person name="Barry K."/>
            <person name="Healey A."/>
            <person name="Mamidi S."/>
            <person name="Sreedasyam A."/>
            <person name="Shu S."/>
            <person name="Feldman M."/>
            <person name="Wu J."/>
            <person name="Yu Y."/>
            <person name="Chen C."/>
            <person name="Johnson J."/>
            <person name="Rokhsar D."/>
            <person name="Baxter I."/>
            <person name="Schmutz J."/>
            <person name="Brutnell T."/>
            <person name="Kellogg E."/>
        </authorList>
    </citation>
    <scope>NUCLEOTIDE SEQUENCE [LARGE SCALE GENOMIC DNA]</scope>
</reference>
<dbReference type="Pfam" id="PF06799">
    <property type="entry name" value="CGLD27-like"/>
    <property type="match status" value="1"/>
</dbReference>